<accession>A0ABR3B038</accession>
<comment type="caution">
    <text evidence="1">The sequence shown here is derived from an EMBL/GenBank/DDBJ whole genome shotgun (WGS) entry which is preliminary data.</text>
</comment>
<sequence>MKNAGLILETNVMCILDELNKIVACHLTAVEPLEGNKIYPTFSFEAIPPEFFCISLDKPKANGNTYPKAPTLLLYDKIDTTVIAWGYDAQRKALLPGCKGILVDRFKLCLDPEIRDSIILLNGLTSVKVISDYLRLFHKYILSELNSTLGAVYDPTRFKYSLTVPAAWDDSAKAIMRRAAIQAGIISQSNHPSRLVLTGEPEAASLFCDKQSKQFKLGSGDRFMICDAGGGTVGLIVFEHSQDRSTMTLKEITKGSGKSCGSTFLDLNMRNILMSRLGHHANENKAAIDNLIKYFVTTAKPEFEDGEDAYFPLPQLMNISASELAAMDVVDGSLHIAMEELREKVFDPVVEQVFELISGQLRKALNISTIFLVGGFGQSKYLLKRIKEKFVSKVVSIAAPNRGEMAVTRGAVLYGLNSADCTTHVRYMHRRDIPERKVTKVDGSVRAINCFQVYIRKGDIVIADECISQDFYIFYPNQSNSVLTLADLYVYDGDGIPPRYTDSPGVHKAAHFPIITKCLPCAKNGDIIPVKTIMYFGQTEIFVQTIVGNQTIIYTWPFDTDV</sequence>
<dbReference type="Gene3D" id="3.30.420.40">
    <property type="match status" value="2"/>
</dbReference>
<gene>
    <name evidence="1" type="ORF">J3Q64DRAFT_1698342</name>
</gene>
<dbReference type="EMBL" id="JBCLYO010000008">
    <property type="protein sequence ID" value="KAL0086506.1"/>
    <property type="molecule type" value="Genomic_DNA"/>
</dbReference>
<evidence type="ECO:0008006" key="3">
    <source>
        <dbReference type="Google" id="ProtNLM"/>
    </source>
</evidence>
<evidence type="ECO:0000313" key="1">
    <source>
        <dbReference type="EMBL" id="KAL0086506.1"/>
    </source>
</evidence>
<dbReference type="SUPFAM" id="SSF53067">
    <property type="entry name" value="Actin-like ATPase domain"/>
    <property type="match status" value="2"/>
</dbReference>
<evidence type="ECO:0000313" key="2">
    <source>
        <dbReference type="Proteomes" id="UP001448207"/>
    </source>
</evidence>
<dbReference type="Proteomes" id="UP001448207">
    <property type="component" value="Unassembled WGS sequence"/>
</dbReference>
<organism evidence="1 2">
    <name type="scientific">Phycomyces blakesleeanus</name>
    <dbReference type="NCBI Taxonomy" id="4837"/>
    <lineage>
        <taxon>Eukaryota</taxon>
        <taxon>Fungi</taxon>
        <taxon>Fungi incertae sedis</taxon>
        <taxon>Mucoromycota</taxon>
        <taxon>Mucoromycotina</taxon>
        <taxon>Mucoromycetes</taxon>
        <taxon>Mucorales</taxon>
        <taxon>Phycomycetaceae</taxon>
        <taxon>Phycomyces</taxon>
    </lineage>
</organism>
<keyword evidence="2" id="KW-1185">Reference proteome</keyword>
<dbReference type="InterPro" id="IPR043129">
    <property type="entry name" value="ATPase_NBD"/>
</dbReference>
<dbReference type="PANTHER" id="PTHR14187">
    <property type="entry name" value="ALPHA KINASE/ELONGATION FACTOR 2 KINASE"/>
    <property type="match status" value="1"/>
</dbReference>
<dbReference type="PANTHER" id="PTHR14187:SF5">
    <property type="entry name" value="HEAT SHOCK 70 KDA PROTEIN 12A"/>
    <property type="match status" value="1"/>
</dbReference>
<protein>
    <recommendedName>
        <fullName evidence="3">Actin-like ATPase domain-containing protein</fullName>
    </recommendedName>
</protein>
<name>A0ABR3B038_PHYBL</name>
<dbReference type="Gene3D" id="3.90.640.10">
    <property type="entry name" value="Actin, Chain A, domain 4"/>
    <property type="match status" value="1"/>
</dbReference>
<reference evidence="1 2" key="1">
    <citation type="submission" date="2024-04" db="EMBL/GenBank/DDBJ databases">
        <title>Symmetric and asymmetric DNA N6-adenine methylation regulates different biological responses in Mucorales.</title>
        <authorList>
            <consortium name="Lawrence Berkeley National Laboratory"/>
            <person name="Lax C."/>
            <person name="Mondo S.J."/>
            <person name="Osorio-Concepcion M."/>
            <person name="Muszewska A."/>
            <person name="Corrochano-Luque M."/>
            <person name="Gutierrez G."/>
            <person name="Riley R."/>
            <person name="Lipzen A."/>
            <person name="Guo J."/>
            <person name="Hundley H."/>
            <person name="Amirebrahimi M."/>
            <person name="Ng V."/>
            <person name="Lorenzo-Gutierrez D."/>
            <person name="Binder U."/>
            <person name="Yang J."/>
            <person name="Song Y."/>
            <person name="Canovas D."/>
            <person name="Navarro E."/>
            <person name="Freitag M."/>
            <person name="Gabaldon T."/>
            <person name="Grigoriev I.V."/>
            <person name="Corrochano L.M."/>
            <person name="Nicolas F.E."/>
            <person name="Garre V."/>
        </authorList>
    </citation>
    <scope>NUCLEOTIDE SEQUENCE [LARGE SCALE GENOMIC DNA]</scope>
    <source>
        <strain evidence="1 2">L51</strain>
    </source>
</reference>
<proteinExistence type="predicted"/>